<name>H1SFI6_9BURK</name>
<dbReference type="PROSITE" id="PS51257">
    <property type="entry name" value="PROKAR_LIPOPROTEIN"/>
    <property type="match status" value="1"/>
</dbReference>
<dbReference type="PATRIC" id="fig|1127483.3.peg.7098"/>
<gene>
    <name evidence="2" type="ORF">OR16_35537</name>
</gene>
<dbReference type="RefSeq" id="WP_006163073.1">
    <property type="nucleotide sequence ID" value="NZ_AHJE01000111.1"/>
</dbReference>
<keyword evidence="1" id="KW-0732">Signal</keyword>
<evidence type="ECO:0000313" key="2">
    <source>
        <dbReference type="EMBL" id="EHP38718.1"/>
    </source>
</evidence>
<reference evidence="2 3" key="1">
    <citation type="journal article" date="2012" name="J. Bacteriol.">
        <title>De Novo Genome Project of Cupriavidus basilensis OR16.</title>
        <authorList>
            <person name="Cserhati M."/>
            <person name="Kriszt B."/>
            <person name="Szoboszlay S."/>
            <person name="Toth A."/>
            <person name="Szabo I."/>
            <person name="Tancsics A."/>
            <person name="Nagy I."/>
            <person name="Horvath B."/>
            <person name="Nagy I."/>
            <person name="Kukolya J."/>
        </authorList>
    </citation>
    <scope>NUCLEOTIDE SEQUENCE [LARGE SCALE GENOMIC DNA]</scope>
    <source>
        <strain evidence="2 3">OR16</strain>
    </source>
</reference>
<sequence>MQNNRVNHIASVSSIASLASMTALVLLLGACGQADTPAASSASVKDTSLPKECEQAEAAQRSCTEHMASGYERLGQAAGARQLRDAFTKDMEATRTRWRDASDKEGLARSCATMRDSINAQPQCKG</sequence>
<organism evidence="2 3">
    <name type="scientific">Cupriavidus basilensis OR16</name>
    <dbReference type="NCBI Taxonomy" id="1127483"/>
    <lineage>
        <taxon>Bacteria</taxon>
        <taxon>Pseudomonadati</taxon>
        <taxon>Pseudomonadota</taxon>
        <taxon>Betaproteobacteria</taxon>
        <taxon>Burkholderiales</taxon>
        <taxon>Burkholderiaceae</taxon>
        <taxon>Cupriavidus</taxon>
    </lineage>
</organism>
<dbReference type="Proteomes" id="UP000005808">
    <property type="component" value="Unassembled WGS sequence"/>
</dbReference>
<dbReference type="OrthoDB" id="8667299at2"/>
<dbReference type="EMBL" id="AHJE01000111">
    <property type="protein sequence ID" value="EHP38718.1"/>
    <property type="molecule type" value="Genomic_DNA"/>
</dbReference>
<evidence type="ECO:0008006" key="4">
    <source>
        <dbReference type="Google" id="ProtNLM"/>
    </source>
</evidence>
<comment type="caution">
    <text evidence="2">The sequence shown here is derived from an EMBL/GenBank/DDBJ whole genome shotgun (WGS) entry which is preliminary data.</text>
</comment>
<feature type="chain" id="PRO_5003554548" description="Lipoprotein" evidence="1">
    <location>
        <begin position="35"/>
        <end position="126"/>
    </location>
</feature>
<dbReference type="AlphaFoldDB" id="H1SFI6"/>
<accession>H1SFI6</accession>
<evidence type="ECO:0000313" key="3">
    <source>
        <dbReference type="Proteomes" id="UP000005808"/>
    </source>
</evidence>
<feature type="signal peptide" evidence="1">
    <location>
        <begin position="1"/>
        <end position="34"/>
    </location>
</feature>
<evidence type="ECO:0000256" key="1">
    <source>
        <dbReference type="SAM" id="SignalP"/>
    </source>
</evidence>
<proteinExistence type="predicted"/>
<protein>
    <recommendedName>
        <fullName evidence="4">Lipoprotein</fullName>
    </recommendedName>
</protein>